<dbReference type="PANTHER" id="PTHR30294:SF29">
    <property type="entry name" value="MULTIDRUG ABC TRANSPORTER PERMEASE YBHS-RELATED"/>
    <property type="match status" value="1"/>
</dbReference>
<evidence type="ECO:0000259" key="7">
    <source>
        <dbReference type="Pfam" id="PF12698"/>
    </source>
</evidence>
<dbReference type="InterPro" id="IPR013525">
    <property type="entry name" value="ABC2_TM"/>
</dbReference>
<keyword evidence="4 6" id="KW-1133">Transmembrane helix</keyword>
<proteinExistence type="predicted"/>
<dbReference type="Pfam" id="PF12698">
    <property type="entry name" value="ABC2_membrane_3"/>
    <property type="match status" value="1"/>
</dbReference>
<evidence type="ECO:0000256" key="4">
    <source>
        <dbReference type="ARBA" id="ARBA00022989"/>
    </source>
</evidence>
<dbReference type="InterPro" id="IPR051449">
    <property type="entry name" value="ABC-2_transporter_component"/>
</dbReference>
<evidence type="ECO:0000256" key="2">
    <source>
        <dbReference type="ARBA" id="ARBA00022475"/>
    </source>
</evidence>
<feature type="transmembrane region" description="Helical" evidence="6">
    <location>
        <begin position="262"/>
        <end position="285"/>
    </location>
</feature>
<evidence type="ECO:0000256" key="3">
    <source>
        <dbReference type="ARBA" id="ARBA00022692"/>
    </source>
</evidence>
<feature type="transmembrane region" description="Helical" evidence="6">
    <location>
        <begin position="225"/>
        <end position="250"/>
    </location>
</feature>
<dbReference type="AlphaFoldDB" id="A0A285V447"/>
<name>A0A285V447_9ACTN</name>
<dbReference type="PANTHER" id="PTHR30294">
    <property type="entry name" value="MEMBRANE COMPONENT OF ABC TRANSPORTER YHHJ-RELATED"/>
    <property type="match status" value="1"/>
</dbReference>
<reference evidence="9" key="1">
    <citation type="submission" date="2017-08" db="EMBL/GenBank/DDBJ databases">
        <authorList>
            <person name="Varghese N."/>
            <person name="Submissions S."/>
        </authorList>
    </citation>
    <scope>NUCLEOTIDE SEQUENCE [LARGE SCALE GENOMIC DNA]</scope>
    <source>
        <strain evidence="9">DSM 4725</strain>
    </source>
</reference>
<dbReference type="GO" id="GO:0005886">
    <property type="term" value="C:plasma membrane"/>
    <property type="evidence" value="ECO:0007669"/>
    <property type="project" value="UniProtKB-SubCell"/>
</dbReference>
<dbReference type="GO" id="GO:0140359">
    <property type="term" value="F:ABC-type transporter activity"/>
    <property type="evidence" value="ECO:0007669"/>
    <property type="project" value="InterPro"/>
</dbReference>
<protein>
    <submittedName>
        <fullName evidence="8">ABC-2 type transport system permease protein</fullName>
    </submittedName>
</protein>
<comment type="subcellular location">
    <subcellularLocation>
        <location evidence="1">Cell membrane</location>
        <topology evidence="1">Multi-pass membrane protein</topology>
    </subcellularLocation>
</comment>
<gene>
    <name evidence="8" type="ORF">SAMN05660748_0729</name>
</gene>
<feature type="transmembrane region" description="Helical" evidence="6">
    <location>
        <begin position="352"/>
        <end position="371"/>
    </location>
</feature>
<keyword evidence="9" id="KW-1185">Reference proteome</keyword>
<evidence type="ECO:0000313" key="8">
    <source>
        <dbReference type="EMBL" id="SOC47281.1"/>
    </source>
</evidence>
<keyword evidence="2" id="KW-1003">Cell membrane</keyword>
<sequence>MTAPAPHEPSSASLVRLVAAREVATRIRDKGFIISSVVILLVIVAAVVIQVVTGSGDEESRVGLVGGDGSLVTALEAQGEALDVDVEVVELDDEAAARTAVDDEDVDGALLAGADPELLVRESAGGTLEAIVQGAVGQLAVAEQLTEAGLTGLDVPEVAVTALDADAAADEQRVVAAIFGVVILYSLLILFGQFIAQGVVEEKSSRVVELLLATMRPWQLLAGKILGLGVLALGQIVAIGVVAVVAALAFDIVEVPGDLISTVAIVIAWFVLGYAWYAAVFAVAASLVSRQEDLATVLMPTSMVLIVAFFIGIQAASDPGGLLATVTSLVPGLSPLVMPVRQAAGEVAPWEIALAVVLMVLAIGLVVRLGGRIYSGALLRTGGKIKMREALAADRA</sequence>
<keyword evidence="3 6" id="KW-0812">Transmembrane</keyword>
<feature type="domain" description="ABC-2 type transporter transmembrane" evidence="7">
    <location>
        <begin position="30"/>
        <end position="366"/>
    </location>
</feature>
<feature type="transmembrane region" description="Helical" evidence="6">
    <location>
        <begin position="174"/>
        <end position="196"/>
    </location>
</feature>
<evidence type="ECO:0000256" key="5">
    <source>
        <dbReference type="ARBA" id="ARBA00023136"/>
    </source>
</evidence>
<feature type="transmembrane region" description="Helical" evidence="6">
    <location>
        <begin position="31"/>
        <end position="52"/>
    </location>
</feature>
<evidence type="ECO:0000256" key="6">
    <source>
        <dbReference type="SAM" id="Phobius"/>
    </source>
</evidence>
<evidence type="ECO:0000313" key="9">
    <source>
        <dbReference type="Proteomes" id="UP000219435"/>
    </source>
</evidence>
<feature type="transmembrane region" description="Helical" evidence="6">
    <location>
        <begin position="297"/>
        <end position="316"/>
    </location>
</feature>
<dbReference type="RefSeq" id="WP_097193616.1">
    <property type="nucleotide sequence ID" value="NZ_OBQI01000001.1"/>
</dbReference>
<accession>A0A285V447</accession>
<organism evidence="8 9">
    <name type="scientific">Blastococcus aggregatus</name>
    <dbReference type="NCBI Taxonomy" id="38502"/>
    <lineage>
        <taxon>Bacteria</taxon>
        <taxon>Bacillati</taxon>
        <taxon>Actinomycetota</taxon>
        <taxon>Actinomycetes</taxon>
        <taxon>Geodermatophilales</taxon>
        <taxon>Geodermatophilaceae</taxon>
        <taxon>Blastococcus</taxon>
    </lineage>
</organism>
<dbReference type="EMBL" id="OBQI01000001">
    <property type="protein sequence ID" value="SOC47281.1"/>
    <property type="molecule type" value="Genomic_DNA"/>
</dbReference>
<dbReference type="Proteomes" id="UP000219435">
    <property type="component" value="Unassembled WGS sequence"/>
</dbReference>
<keyword evidence="5 6" id="KW-0472">Membrane</keyword>
<evidence type="ECO:0000256" key="1">
    <source>
        <dbReference type="ARBA" id="ARBA00004651"/>
    </source>
</evidence>
<dbReference type="OrthoDB" id="3268959at2"/>